<feature type="coiled-coil region" evidence="1">
    <location>
        <begin position="230"/>
        <end position="257"/>
    </location>
</feature>
<evidence type="ECO:0000313" key="5">
    <source>
        <dbReference type="Proteomes" id="UP001633002"/>
    </source>
</evidence>
<gene>
    <name evidence="4" type="ORF">R1sor_006365</name>
</gene>
<accession>A0ABD3HQV0</accession>
<dbReference type="InterPro" id="IPR044822">
    <property type="entry name" value="Myb_DNA-bind_4"/>
</dbReference>
<dbReference type="Pfam" id="PF13837">
    <property type="entry name" value="Myb_DNA-bind_4"/>
    <property type="match status" value="1"/>
</dbReference>
<feature type="region of interest" description="Disordered" evidence="2">
    <location>
        <begin position="289"/>
        <end position="384"/>
    </location>
</feature>
<dbReference type="AlphaFoldDB" id="A0ABD3HQV0"/>
<dbReference type="Proteomes" id="UP001633002">
    <property type="component" value="Unassembled WGS sequence"/>
</dbReference>
<keyword evidence="5" id="KW-1185">Reference proteome</keyword>
<organism evidence="4 5">
    <name type="scientific">Riccia sorocarpa</name>
    <dbReference type="NCBI Taxonomy" id="122646"/>
    <lineage>
        <taxon>Eukaryota</taxon>
        <taxon>Viridiplantae</taxon>
        <taxon>Streptophyta</taxon>
        <taxon>Embryophyta</taxon>
        <taxon>Marchantiophyta</taxon>
        <taxon>Marchantiopsida</taxon>
        <taxon>Marchantiidae</taxon>
        <taxon>Marchantiales</taxon>
        <taxon>Ricciaceae</taxon>
        <taxon>Riccia</taxon>
    </lineage>
</organism>
<name>A0ABD3HQV0_9MARC</name>
<keyword evidence="1" id="KW-0175">Coiled coil</keyword>
<evidence type="ECO:0000256" key="2">
    <source>
        <dbReference type="SAM" id="MobiDB-lite"/>
    </source>
</evidence>
<evidence type="ECO:0000313" key="4">
    <source>
        <dbReference type="EMBL" id="KAL3692714.1"/>
    </source>
</evidence>
<reference evidence="4 5" key="1">
    <citation type="submission" date="2024-09" db="EMBL/GenBank/DDBJ databases">
        <title>Chromosome-scale assembly of Riccia sorocarpa.</title>
        <authorList>
            <person name="Paukszto L."/>
        </authorList>
    </citation>
    <scope>NUCLEOTIDE SEQUENCE [LARGE SCALE GENOMIC DNA]</scope>
    <source>
        <strain evidence="4">LP-2024</strain>
        <tissue evidence="4">Aerial parts of the thallus</tissue>
    </source>
</reference>
<feature type="domain" description="Myb/SANT-like DNA-binding" evidence="3">
    <location>
        <begin position="188"/>
        <end position="274"/>
    </location>
</feature>
<proteinExistence type="predicted"/>
<dbReference type="EMBL" id="JBJQOH010000003">
    <property type="protein sequence ID" value="KAL3692714.1"/>
    <property type="molecule type" value="Genomic_DNA"/>
</dbReference>
<sequence length="426" mass="47588">MAALLALCPSCVLPPMSSYPRRPGFVTSSESSCWRKSFQVQPVSVLRRNQRALRLGKVRSRSVRAAFGEPNDRKESSSVSATLNDLKYLGKFFAASTAGAALVKYGSVLVPSITQPNLLQALIMISTPVLVSVVLLLVASSEEQPDEWRSFRHAMNDSSGSEAELEGCDAVPVANILDSQPSESDVTWPSGRIWEMLDEYKRVKIDHKVSFNFAQRHWMQVVRKVNQSKTSNIQQSLQQVKNKMDSLKKKFKVEKKHQNTTGQGPHPWEYYDIMYDLFGTSSKIVGIPNASDNGQCTQPNQTTTSTPRPTRTVVDLNISPPTSAPRDSSKQRSESRSPAQEADPGQGPEVHSPLSPRRFRSRGVTGQKVKSKRSPAGRSNREIAEAMREFTDAYKETKRARQEGEKERTALLASMINLRRRDMFSE</sequence>
<protein>
    <recommendedName>
        <fullName evidence="3">Myb/SANT-like DNA-binding domain-containing protein</fullName>
    </recommendedName>
</protein>
<evidence type="ECO:0000259" key="3">
    <source>
        <dbReference type="Pfam" id="PF13837"/>
    </source>
</evidence>
<dbReference type="PANTHER" id="PTHR37224">
    <property type="entry name" value="OS02G0804400 PROTEIN"/>
    <property type="match status" value="1"/>
</dbReference>
<feature type="compositionally biased region" description="Low complexity" evidence="2">
    <location>
        <begin position="297"/>
        <end position="312"/>
    </location>
</feature>
<evidence type="ECO:0000256" key="1">
    <source>
        <dbReference type="SAM" id="Coils"/>
    </source>
</evidence>
<comment type="caution">
    <text evidence="4">The sequence shown here is derived from an EMBL/GenBank/DDBJ whole genome shotgun (WGS) entry which is preliminary data.</text>
</comment>